<gene>
    <name evidence="1" type="ORF">AT728_37170</name>
</gene>
<comment type="caution">
    <text evidence="1">The sequence shown here is derived from an EMBL/GenBank/DDBJ whole genome shotgun (WGS) entry which is preliminary data.</text>
</comment>
<protein>
    <submittedName>
        <fullName evidence="1">Uncharacterized protein</fullName>
    </submittedName>
</protein>
<keyword evidence="2" id="KW-1185">Reference proteome</keyword>
<sequence>MEITGEDTAPGTVLLVTAAPAGRSCLVDTGNVTNVLAAVAPGAWTGTAAASLVELADPIDPQTVLTRVRAAAATPGPLTVVLSGQLQRDRRQHHVHLALARTTPATVRYTALPWAWFVHELQQRRPGTTTVYADLVADAETWQHLHTAPLELGRGTHTYGLIAAPPKPRQTVQPAYTLALAQILRSGLRLAPERLHQEALQQVDTSGALVIGPARALDTAGYAPHPAAPAAGAATRAAVPDTVVPGRAAPDTAVPGPAVPGPVVPAQAPPGRDPHAEVFAAASAGRHTEAAGLAAAHEQEALRAHGPASPQAVHWIEVQAELARQAEDPARASQLWMRSAVLRLTSGQSPEHPDVTAAVDRAHHCWHHVTDPRTVHDLGAELAALRSQVTGKNGAREDVRRRLARIAPAPSG</sequence>
<accession>A0A0W7WWD0</accession>
<dbReference type="EMBL" id="LOCL01000051">
    <property type="protein sequence ID" value="KUF14907.1"/>
    <property type="molecule type" value="Genomic_DNA"/>
</dbReference>
<organism evidence="1 2">
    <name type="scientific">Streptomyces silvensis</name>
    <dbReference type="NCBI Taxonomy" id="1765722"/>
    <lineage>
        <taxon>Bacteria</taxon>
        <taxon>Bacillati</taxon>
        <taxon>Actinomycetota</taxon>
        <taxon>Actinomycetes</taxon>
        <taxon>Kitasatosporales</taxon>
        <taxon>Streptomycetaceae</taxon>
        <taxon>Streptomyces</taxon>
    </lineage>
</organism>
<proteinExistence type="predicted"/>
<dbReference type="Proteomes" id="UP000054804">
    <property type="component" value="Unassembled WGS sequence"/>
</dbReference>
<dbReference type="RefSeq" id="WP_058850940.1">
    <property type="nucleotide sequence ID" value="NZ_LOCL01000051.1"/>
</dbReference>
<dbReference type="STRING" id="1765722.AT728_37170"/>
<reference evidence="1 2" key="1">
    <citation type="submission" date="2015-12" db="EMBL/GenBank/DDBJ databases">
        <title>Draft genome sequence of Streptomyces silvensis ATCC 53525, a producer of novel hormone antagonists.</title>
        <authorList>
            <person name="Johnston C.W."/>
            <person name="Li Y."/>
            <person name="Magarvey N.A."/>
        </authorList>
    </citation>
    <scope>NUCLEOTIDE SEQUENCE [LARGE SCALE GENOMIC DNA]</scope>
    <source>
        <strain evidence="1 2">ATCC 53525</strain>
    </source>
</reference>
<evidence type="ECO:0000313" key="2">
    <source>
        <dbReference type="Proteomes" id="UP000054804"/>
    </source>
</evidence>
<name>A0A0W7WWD0_9ACTN</name>
<evidence type="ECO:0000313" key="1">
    <source>
        <dbReference type="EMBL" id="KUF14907.1"/>
    </source>
</evidence>
<dbReference type="AlphaFoldDB" id="A0A0W7WWD0"/>
<dbReference type="OrthoDB" id="4328322at2"/>